<evidence type="ECO:0008006" key="3">
    <source>
        <dbReference type="Google" id="ProtNLM"/>
    </source>
</evidence>
<accession>A0A9N9XVD6</accession>
<dbReference type="EMBL" id="CABFNO020001264">
    <property type="protein sequence ID" value="CAG9975457.1"/>
    <property type="molecule type" value="Genomic_DNA"/>
</dbReference>
<dbReference type="AlphaFoldDB" id="A0A9N9XVD6"/>
<dbReference type="Proteomes" id="UP000754883">
    <property type="component" value="Unassembled WGS sequence"/>
</dbReference>
<evidence type="ECO:0000313" key="2">
    <source>
        <dbReference type="Proteomes" id="UP000754883"/>
    </source>
</evidence>
<dbReference type="GO" id="GO:0000981">
    <property type="term" value="F:DNA-binding transcription factor activity, RNA polymerase II-specific"/>
    <property type="evidence" value="ECO:0007669"/>
    <property type="project" value="InterPro"/>
</dbReference>
<reference evidence="1" key="1">
    <citation type="submission" date="2021-10" db="EMBL/GenBank/DDBJ databases">
        <authorList>
            <person name="Piombo E."/>
        </authorList>
    </citation>
    <scope>NUCLEOTIDE SEQUENCE</scope>
</reference>
<organism evidence="1 2">
    <name type="scientific">Clonostachys byssicola</name>
    <dbReference type="NCBI Taxonomy" id="160290"/>
    <lineage>
        <taxon>Eukaryota</taxon>
        <taxon>Fungi</taxon>
        <taxon>Dikarya</taxon>
        <taxon>Ascomycota</taxon>
        <taxon>Pezizomycotina</taxon>
        <taxon>Sordariomycetes</taxon>
        <taxon>Hypocreomycetidae</taxon>
        <taxon>Hypocreales</taxon>
        <taxon>Bionectriaceae</taxon>
        <taxon>Clonostachys</taxon>
    </lineage>
</organism>
<dbReference type="SUPFAM" id="SSF57701">
    <property type="entry name" value="Zn2/Cys6 DNA-binding domain"/>
    <property type="match status" value="1"/>
</dbReference>
<keyword evidence="2" id="KW-1185">Reference proteome</keyword>
<dbReference type="OrthoDB" id="5153652at2759"/>
<dbReference type="InterPro" id="IPR036864">
    <property type="entry name" value="Zn2-C6_fun-type_DNA-bd_sf"/>
</dbReference>
<dbReference type="GO" id="GO:0008270">
    <property type="term" value="F:zinc ion binding"/>
    <property type="evidence" value="ECO:0007669"/>
    <property type="project" value="InterPro"/>
</dbReference>
<dbReference type="Gene3D" id="4.10.240.10">
    <property type="entry name" value="Zn(2)-C6 fungal-type DNA-binding domain"/>
    <property type="match status" value="1"/>
</dbReference>
<gene>
    <name evidence="1" type="ORF">CBYS24578_00018747</name>
</gene>
<evidence type="ECO:0000313" key="1">
    <source>
        <dbReference type="EMBL" id="CAG9975457.1"/>
    </source>
</evidence>
<name>A0A9N9XVD6_9HYPO</name>
<sequence length="61" mass="6689">MNPPPATTRISGTRKRAPKACLGCRARKVRCDAAVRGVPCSEEDQDGDLTIYFVTYTNNTD</sequence>
<proteinExistence type="predicted"/>
<protein>
    <recommendedName>
        <fullName evidence="3">Zn(2)-C6 fungal-type domain-containing protein</fullName>
    </recommendedName>
</protein>
<comment type="caution">
    <text evidence="1">The sequence shown here is derived from an EMBL/GenBank/DDBJ whole genome shotgun (WGS) entry which is preliminary data.</text>
</comment>